<dbReference type="GO" id="GO:0000272">
    <property type="term" value="P:polysaccharide catabolic process"/>
    <property type="evidence" value="ECO:0007669"/>
    <property type="project" value="InterPro"/>
</dbReference>
<reference evidence="8 9" key="1">
    <citation type="journal article" date="2016" name="Nat. Commun.">
        <title>Thousands of microbial genomes shed light on interconnected biogeochemical processes in an aquifer system.</title>
        <authorList>
            <person name="Anantharaman K."/>
            <person name="Brown C.T."/>
            <person name="Hug L.A."/>
            <person name="Sharon I."/>
            <person name="Castelle C.J."/>
            <person name="Probst A.J."/>
            <person name="Thomas B.C."/>
            <person name="Singh A."/>
            <person name="Wilkins M.J."/>
            <person name="Karaoz U."/>
            <person name="Brodie E.L."/>
            <person name="Williams K.H."/>
            <person name="Hubbard S.S."/>
            <person name="Banfield J.F."/>
        </authorList>
    </citation>
    <scope>NUCLEOTIDE SEQUENCE [LARGE SCALE GENOMIC DNA]</scope>
</reference>
<feature type="region of interest" description="Disordered" evidence="4">
    <location>
        <begin position="1197"/>
        <end position="1218"/>
    </location>
</feature>
<gene>
    <name evidence="8" type="ORF">A2819_00690</name>
</gene>
<comment type="subcellular location">
    <subcellularLocation>
        <location evidence="1">Secreted</location>
    </subcellularLocation>
</comment>
<evidence type="ECO:0000313" key="9">
    <source>
        <dbReference type="Proteomes" id="UP000176431"/>
    </source>
</evidence>
<dbReference type="Gene3D" id="2.60.40.10">
    <property type="entry name" value="Immunoglobulins"/>
    <property type="match status" value="3"/>
</dbReference>
<feature type="domain" description="SpaA-like prealbumin fold" evidence="7">
    <location>
        <begin position="429"/>
        <end position="519"/>
    </location>
</feature>
<dbReference type="Pfam" id="PF17210">
    <property type="entry name" value="SdrD_B"/>
    <property type="match status" value="1"/>
</dbReference>
<evidence type="ECO:0000256" key="1">
    <source>
        <dbReference type="ARBA" id="ARBA00004613"/>
    </source>
</evidence>
<dbReference type="CDD" id="cd14254">
    <property type="entry name" value="Dockerin_II"/>
    <property type="match status" value="1"/>
</dbReference>
<evidence type="ECO:0000256" key="3">
    <source>
        <dbReference type="ARBA" id="ARBA00022729"/>
    </source>
</evidence>
<dbReference type="InterPro" id="IPR036439">
    <property type="entry name" value="Dockerin_dom_sf"/>
</dbReference>
<dbReference type="GO" id="GO:0005576">
    <property type="term" value="C:extracellular region"/>
    <property type="evidence" value="ECO:0007669"/>
    <property type="project" value="UniProtKB-SubCell"/>
</dbReference>
<dbReference type="Pfam" id="PF19403">
    <property type="entry name" value="SpaA_2"/>
    <property type="match status" value="1"/>
</dbReference>
<evidence type="ECO:0000256" key="4">
    <source>
        <dbReference type="SAM" id="MobiDB-lite"/>
    </source>
</evidence>
<sequence length="1280" mass="136221">MKKSSKKRSFKSKKHSFKPNLIVFFALTSIGAFVLFAMVQPVFTLANTTLTIYPNGQGFYTAWNGDENDIDETGTPDCEDGSTDGNDNVAESTTGDRESVNLNLSSIPNGATVTSVNVFVTDQGATIAGGSYQTFVRVGSADTDSGVNLTTTSTSACTTKNQVINVIDFTKTSSTDLEVGIVKTGIDTNKVWIGTINAVVTYTPLTITASAGAGGSISPSGTAAVATGDTPTYISTPNIGNVLADVLVDGVSQGRLNSYTFPSIIISHNITASFNSDWSQPADFDNNDSVGNPQDALTSNDDYATFNADGDDVEYDEFGLNSIPPGMIIDGIEVALEGNRSSTRTLLITLSWNNATSFTASQSVAFPSDDDSTVVVGGASNTWGRTWTPSEFSDANFQVRVDEGGENGSVELDQIQVKVHYSIPSGHIVVDKITNPSGDSQSFSFDATGGAYADFALTDTDSPNDQTLASGNYSISETVPGGWTQSNATCISNIGDSETIGAIELDSGETVTCTFINTKKGHLIVQKTTYPADDTTQFPVTASGSGTITGGGASVVTDATDKDYEVTPGTYSVTEDLSSLPLWQNVINEESTDCTNIEVGAGETQTCTIINKKAARITVTKTSVGGEDTFHFSGLGRDNGFDLDTTNQPENRASSFFDVFTELEGSDFSVTETVPGGWDVDNETCNLESVRPGDKPVCDFTNTKRASFRLEKISNPDSNSGSFQFDLMGPEQTGIPALYVFTPSGIWNLSNLLNGPYSFSETIISPSDWTGSQTVACNGNVGNSPSGSVAIPFVFTLSPGESMSCVVNNTQDALISGKKFEDANADGIAGENQGIEDWEIIATKIIADDPETQDIDESLDTLTYPDTTNEDGNYTLRVQPGTYKICEMLQEDYFQSYPTTDTADSTSCDNSSRGYELTVVAGDNINAKDFGNYQKGSISGIKFEDINGNGVRDEGELPLPNWMIKLSNGETKITGEDGSYTFGDLLPGAYTVSENQQDSWVQTMPKNSENYNIPLVSGQNAIEKDFGNFKLVTITGFKWDDKDGDGIWRKEGNEENPVEPGLQDVTVALGRQNGEPRQENGHETIPIEIIAMSLTGADGSFTISGVGPGHHKLFEESKSGWQATNPAARTDSFFDITYRIDLQPQQKPLVADSFFDVFVELSGHNVNQSEATKGLETTIPGVPLEFGNHELLVIITKDSGGPSGGGNSGGGGGGGEGSSAYNSLSADAKKVDANKDGKIDILDLNILMVHWGETGGIGDFNGDGKVDILDFQSLMVNWTI</sequence>
<accession>A0A1F5B5A4</accession>
<dbReference type="InterPro" id="IPR033764">
    <property type="entry name" value="Sdr_B"/>
</dbReference>
<evidence type="ECO:0000313" key="8">
    <source>
        <dbReference type="EMBL" id="OGD25786.1"/>
    </source>
</evidence>
<name>A0A1F5B5A4_9BACT</name>
<protein>
    <submittedName>
        <fullName evidence="8">Uncharacterized protein</fullName>
    </submittedName>
</protein>
<feature type="domain" description="SD-repeat containing protein B" evidence="5">
    <location>
        <begin position="941"/>
        <end position="1011"/>
    </location>
</feature>
<dbReference type="AlphaFoldDB" id="A0A1F5B5A4"/>
<feature type="compositionally biased region" description="Polar residues" evidence="4">
    <location>
        <begin position="83"/>
        <end position="93"/>
    </location>
</feature>
<dbReference type="SUPFAM" id="SSF63446">
    <property type="entry name" value="Type I dockerin domain"/>
    <property type="match status" value="1"/>
</dbReference>
<dbReference type="SUPFAM" id="SSF117074">
    <property type="entry name" value="Hypothetical protein PA1324"/>
    <property type="match status" value="2"/>
</dbReference>
<dbReference type="EMBL" id="MEYK01000002">
    <property type="protein sequence ID" value="OGD25786.1"/>
    <property type="molecule type" value="Genomic_DNA"/>
</dbReference>
<dbReference type="InterPro" id="IPR055371">
    <property type="entry name" value="SpaA_PFL_dom_4"/>
</dbReference>
<evidence type="ECO:0000256" key="2">
    <source>
        <dbReference type="ARBA" id="ARBA00022525"/>
    </source>
</evidence>
<comment type="caution">
    <text evidence="8">The sequence shown here is derived from an EMBL/GenBank/DDBJ whole genome shotgun (WGS) entry which is preliminary data.</text>
</comment>
<feature type="domain" description="SpaA-like prealbumin fold" evidence="6">
    <location>
        <begin position="533"/>
        <end position="609"/>
    </location>
</feature>
<organism evidence="8 9">
    <name type="scientific">Candidatus Azambacteria bacterium RIFCSPHIGHO2_01_FULL_40_24</name>
    <dbReference type="NCBI Taxonomy" id="1797301"/>
    <lineage>
        <taxon>Bacteria</taxon>
        <taxon>Candidatus Azamiibacteriota</taxon>
    </lineage>
</organism>
<dbReference type="InterPro" id="IPR045826">
    <property type="entry name" value="SpaA_PFL_dom_2"/>
</dbReference>
<keyword evidence="2" id="KW-0964">Secreted</keyword>
<evidence type="ECO:0000259" key="6">
    <source>
        <dbReference type="Pfam" id="PF19403"/>
    </source>
</evidence>
<feature type="domain" description="SpaA-like prealbumin fold" evidence="7">
    <location>
        <begin position="617"/>
        <end position="686"/>
    </location>
</feature>
<evidence type="ECO:0000259" key="7">
    <source>
        <dbReference type="Pfam" id="PF24514"/>
    </source>
</evidence>
<dbReference type="Pfam" id="PF24514">
    <property type="entry name" value="SpaA_4"/>
    <property type="match status" value="2"/>
</dbReference>
<dbReference type="InterPro" id="IPR018247">
    <property type="entry name" value="EF_Hand_1_Ca_BS"/>
</dbReference>
<keyword evidence="3" id="KW-0732">Signal</keyword>
<dbReference type="InterPro" id="IPR013783">
    <property type="entry name" value="Ig-like_fold"/>
</dbReference>
<dbReference type="PROSITE" id="PS00018">
    <property type="entry name" value="EF_HAND_1"/>
    <property type="match status" value="2"/>
</dbReference>
<proteinExistence type="predicted"/>
<feature type="region of interest" description="Disordered" evidence="4">
    <location>
        <begin position="64"/>
        <end position="101"/>
    </location>
</feature>
<evidence type="ECO:0000259" key="5">
    <source>
        <dbReference type="Pfam" id="PF17210"/>
    </source>
</evidence>
<feature type="compositionally biased region" description="Gly residues" evidence="4">
    <location>
        <begin position="1201"/>
        <end position="1217"/>
    </location>
</feature>
<dbReference type="Proteomes" id="UP000176431">
    <property type="component" value="Unassembled WGS sequence"/>
</dbReference>
<feature type="compositionally biased region" description="Acidic residues" evidence="4">
    <location>
        <begin position="66"/>
        <end position="82"/>
    </location>
</feature>